<gene>
    <name evidence="4" type="ORF">KL86DPRO_70131</name>
</gene>
<sequence>MSQGITDTEIFVGNSAAVSGIFATTGDPVLAGIRAYFDMVNSGGGIDGRLLRLVHIDDGYDPRKAVEAFDALVHGKKVFALVGQFGAPVVEATLDDIRKTGIPAVYFATGAGKLYVERALTPEAGANCYPIQPLYITEGRVMAARAAATFKAKKLGVIHTADRTGSDLMQGVSLECRELRMECSGREVPTSLEGLQEAVSAIRRTGPDFLILAAPQAFFPEIAREVARQGMAVPALTTYLNGVITIAQKTDACVGGQFDIYALNWLNYDGERRQNLEDAAQWLGDYAMNGYAHCGWTGAHFFCEGMRRLAGEKPTWENFRTAMESAPLAIPFGGAVNYAGGQRMGTQEMSLTRIDLAAPIGWTEVDGLRSVDELLRSL</sequence>
<evidence type="ECO:0000256" key="1">
    <source>
        <dbReference type="ARBA" id="ARBA00010062"/>
    </source>
</evidence>
<evidence type="ECO:0000313" key="4">
    <source>
        <dbReference type="EMBL" id="SBW11015.1"/>
    </source>
</evidence>
<organism evidence="4">
    <name type="scientific">uncultured delta proteobacterium</name>
    <dbReference type="NCBI Taxonomy" id="34034"/>
    <lineage>
        <taxon>Bacteria</taxon>
        <taxon>Deltaproteobacteria</taxon>
        <taxon>environmental samples</taxon>
    </lineage>
</organism>
<proteinExistence type="inferred from homology"/>
<dbReference type="EMBL" id="FLUQ01000007">
    <property type="protein sequence ID" value="SBW11015.1"/>
    <property type="molecule type" value="Genomic_DNA"/>
</dbReference>
<dbReference type="PANTHER" id="PTHR47235">
    <property type="entry name" value="BLR6548 PROTEIN"/>
    <property type="match status" value="1"/>
</dbReference>
<dbReference type="AlphaFoldDB" id="A0A212KHI3"/>
<name>A0A212KHI3_9DELT</name>
<dbReference type="PANTHER" id="PTHR47235:SF1">
    <property type="entry name" value="BLR6548 PROTEIN"/>
    <property type="match status" value="1"/>
</dbReference>
<protein>
    <submittedName>
        <fullName evidence="4">Putative ABC transporter ligand-binding protein</fullName>
    </submittedName>
</protein>
<dbReference type="InterPro" id="IPR028081">
    <property type="entry name" value="Leu-bd"/>
</dbReference>
<accession>A0A212KHI3</accession>
<dbReference type="InterPro" id="IPR028082">
    <property type="entry name" value="Peripla_BP_I"/>
</dbReference>
<evidence type="ECO:0000259" key="3">
    <source>
        <dbReference type="Pfam" id="PF13458"/>
    </source>
</evidence>
<dbReference type="SUPFAM" id="SSF53822">
    <property type="entry name" value="Periplasmic binding protein-like I"/>
    <property type="match status" value="1"/>
</dbReference>
<feature type="domain" description="Leucine-binding protein" evidence="3">
    <location>
        <begin position="9"/>
        <end position="355"/>
    </location>
</feature>
<reference evidence="4" key="1">
    <citation type="submission" date="2016-04" db="EMBL/GenBank/DDBJ databases">
        <authorList>
            <person name="Evans L.H."/>
            <person name="Alamgir A."/>
            <person name="Owens N."/>
            <person name="Weber N.D."/>
            <person name="Virtaneva K."/>
            <person name="Barbian K."/>
            <person name="Babar A."/>
            <person name="Rosenke K."/>
        </authorList>
    </citation>
    <scope>NUCLEOTIDE SEQUENCE</scope>
    <source>
        <strain evidence="4">86</strain>
    </source>
</reference>
<evidence type="ECO:0000256" key="2">
    <source>
        <dbReference type="ARBA" id="ARBA00022729"/>
    </source>
</evidence>
<comment type="similarity">
    <text evidence="1">Belongs to the leucine-binding protein family.</text>
</comment>
<dbReference type="Pfam" id="PF13458">
    <property type="entry name" value="Peripla_BP_6"/>
    <property type="match status" value="1"/>
</dbReference>
<dbReference type="Gene3D" id="3.40.50.2300">
    <property type="match status" value="2"/>
</dbReference>
<keyword evidence="2" id="KW-0732">Signal</keyword>